<reference evidence="1" key="2">
    <citation type="submission" date="2015-06" db="UniProtKB">
        <authorList>
            <consortium name="EnsemblMetazoa"/>
        </authorList>
    </citation>
    <scope>IDENTIFICATION</scope>
</reference>
<evidence type="ECO:0000313" key="1">
    <source>
        <dbReference type="EnsemblMetazoa" id="MESCA011358-PA"/>
    </source>
</evidence>
<proteinExistence type="predicted"/>
<accession>T1H4Y6</accession>
<sequence length="54" mass="6264">MSTRFLKGVRDPMQNSSIKNTKIDKAVKMTNKNKTFSRQLSIDKLHIWDKGTII</sequence>
<protein>
    <submittedName>
        <fullName evidence="1">Uncharacterized protein</fullName>
    </submittedName>
</protein>
<dbReference type="HOGENOM" id="CLU_3052731_0_0_1"/>
<dbReference type="EnsemblMetazoa" id="MESCA011358-RA">
    <property type="protein sequence ID" value="MESCA011358-PA"/>
    <property type="gene ID" value="MESCA011358"/>
</dbReference>
<dbReference type="Proteomes" id="UP000015102">
    <property type="component" value="Unassembled WGS sequence"/>
</dbReference>
<evidence type="ECO:0000313" key="2">
    <source>
        <dbReference type="Proteomes" id="UP000015102"/>
    </source>
</evidence>
<keyword evidence="2" id="KW-1185">Reference proteome</keyword>
<dbReference type="AlphaFoldDB" id="T1H4Y6"/>
<reference evidence="2" key="1">
    <citation type="submission" date="2013-02" db="EMBL/GenBank/DDBJ databases">
        <authorList>
            <person name="Hughes D."/>
        </authorList>
    </citation>
    <scope>NUCLEOTIDE SEQUENCE</scope>
    <source>
        <strain>Durham</strain>
        <strain evidence="2">NC isolate 2 -- Noor lab</strain>
    </source>
</reference>
<organism evidence="1 2">
    <name type="scientific">Megaselia scalaris</name>
    <name type="common">Humpbacked fly</name>
    <name type="synonym">Phora scalaris</name>
    <dbReference type="NCBI Taxonomy" id="36166"/>
    <lineage>
        <taxon>Eukaryota</taxon>
        <taxon>Metazoa</taxon>
        <taxon>Ecdysozoa</taxon>
        <taxon>Arthropoda</taxon>
        <taxon>Hexapoda</taxon>
        <taxon>Insecta</taxon>
        <taxon>Pterygota</taxon>
        <taxon>Neoptera</taxon>
        <taxon>Endopterygota</taxon>
        <taxon>Diptera</taxon>
        <taxon>Brachycera</taxon>
        <taxon>Muscomorpha</taxon>
        <taxon>Platypezoidea</taxon>
        <taxon>Phoridae</taxon>
        <taxon>Megaseliini</taxon>
        <taxon>Megaselia</taxon>
    </lineage>
</organism>
<name>T1H4Y6_MEGSC</name>
<dbReference type="EMBL" id="CAQQ02374519">
    <property type="status" value="NOT_ANNOTATED_CDS"/>
    <property type="molecule type" value="Genomic_DNA"/>
</dbReference>